<evidence type="ECO:0000313" key="3">
    <source>
        <dbReference type="EMBL" id="OKP05561.1"/>
    </source>
</evidence>
<dbReference type="PANTHER" id="PTHR24321:SF11">
    <property type="entry name" value="BLR0893 PROTEIN"/>
    <property type="match status" value="1"/>
</dbReference>
<dbReference type="Pfam" id="PF13561">
    <property type="entry name" value="adh_short_C2"/>
    <property type="match status" value="1"/>
</dbReference>
<reference evidence="3 4" key="1">
    <citation type="submission" date="2016-09" db="EMBL/GenBank/DDBJ databases">
        <title>Xenorhabdus thuongxuanensis sp. nov. and Xenorhabdus eapokensis sp. nov., isolated from Steinernema species.</title>
        <authorList>
            <person name="Kaempfer P."/>
            <person name="Tobias N.J."/>
            <person name="Phan Ke L."/>
            <person name="Bode H.B."/>
            <person name="Glaeser S.P."/>
        </authorList>
    </citation>
    <scope>NUCLEOTIDE SEQUENCE [LARGE SCALE GENOMIC DNA]</scope>
    <source>
        <strain evidence="3 4">DL20</strain>
    </source>
</reference>
<dbReference type="PRINTS" id="PR00081">
    <property type="entry name" value="GDHRDH"/>
</dbReference>
<dbReference type="AlphaFoldDB" id="A0A1Q5TZC6"/>
<dbReference type="InterPro" id="IPR020904">
    <property type="entry name" value="Sc_DH/Rdtase_CS"/>
</dbReference>
<evidence type="ECO:0000256" key="1">
    <source>
        <dbReference type="ARBA" id="ARBA00006484"/>
    </source>
</evidence>
<protein>
    <submittedName>
        <fullName evidence="3">3-oxoacyl-ACP reductase</fullName>
    </submittedName>
</protein>
<dbReference type="PROSITE" id="PS00061">
    <property type="entry name" value="ADH_SHORT"/>
    <property type="match status" value="1"/>
</dbReference>
<dbReference type="InterPro" id="IPR002347">
    <property type="entry name" value="SDR_fam"/>
</dbReference>
<keyword evidence="4" id="KW-1185">Reference proteome</keyword>
<comment type="similarity">
    <text evidence="1">Belongs to the short-chain dehydrogenases/reductases (SDR) family.</text>
</comment>
<name>A0A1Q5TZC6_9GAMM</name>
<sequence>MNSFENKVVLITGATAGIGLATAIEFAKKSARVLLVGRNADKGNKAIAQMPHNADCEFYSADMSKRSDINRLFSYIKERYGRLDIAVNNAGMFGASFTKITEYPDEVWDEVIATNVTGVYQCMKYEIQLMAQSGGAIVNVASVAGLKANYAGGCAYTASKHAVVGLTRSAALEMAKSNIRVNSVCPGLIRTDMSLNVFGDNLDAYGDAHPIGRIGETEEVANAILWLSGNKAEFITGCCLPVDGGLMLK</sequence>
<dbReference type="FunFam" id="3.40.50.720:FF:000084">
    <property type="entry name" value="Short-chain dehydrogenase reductase"/>
    <property type="match status" value="1"/>
</dbReference>
<dbReference type="PRINTS" id="PR00080">
    <property type="entry name" value="SDRFAMILY"/>
</dbReference>
<keyword evidence="2" id="KW-0560">Oxidoreductase</keyword>
<gene>
    <name evidence="3" type="ORF">Xedl_00038</name>
</gene>
<dbReference type="SUPFAM" id="SSF51735">
    <property type="entry name" value="NAD(P)-binding Rossmann-fold domains"/>
    <property type="match status" value="1"/>
</dbReference>
<accession>A0A1Q5TZC6</accession>
<dbReference type="RefSeq" id="WP_074022063.1">
    <property type="nucleotide sequence ID" value="NZ_CAWNAG010000001.1"/>
</dbReference>
<dbReference type="Gene3D" id="3.40.50.720">
    <property type="entry name" value="NAD(P)-binding Rossmann-like Domain"/>
    <property type="match status" value="1"/>
</dbReference>
<dbReference type="PANTHER" id="PTHR24321">
    <property type="entry name" value="DEHYDROGENASES, SHORT CHAIN"/>
    <property type="match status" value="1"/>
</dbReference>
<comment type="caution">
    <text evidence="3">The sequence shown here is derived from an EMBL/GenBank/DDBJ whole genome shotgun (WGS) entry which is preliminary data.</text>
</comment>
<proteinExistence type="inferred from homology"/>
<dbReference type="STRING" id="1873482.Xedl_00038"/>
<organism evidence="3 4">
    <name type="scientific">Xenorhabdus eapokensis</name>
    <dbReference type="NCBI Taxonomy" id="1873482"/>
    <lineage>
        <taxon>Bacteria</taxon>
        <taxon>Pseudomonadati</taxon>
        <taxon>Pseudomonadota</taxon>
        <taxon>Gammaproteobacteria</taxon>
        <taxon>Enterobacterales</taxon>
        <taxon>Morganellaceae</taxon>
        <taxon>Xenorhabdus</taxon>
    </lineage>
</organism>
<dbReference type="CDD" id="cd05233">
    <property type="entry name" value="SDR_c"/>
    <property type="match status" value="1"/>
</dbReference>
<dbReference type="Proteomes" id="UP000186268">
    <property type="component" value="Unassembled WGS sequence"/>
</dbReference>
<dbReference type="GO" id="GO:0016491">
    <property type="term" value="F:oxidoreductase activity"/>
    <property type="evidence" value="ECO:0007669"/>
    <property type="project" value="UniProtKB-KW"/>
</dbReference>
<dbReference type="EMBL" id="MKGQ01000001">
    <property type="protein sequence ID" value="OKP05561.1"/>
    <property type="molecule type" value="Genomic_DNA"/>
</dbReference>
<dbReference type="InterPro" id="IPR036291">
    <property type="entry name" value="NAD(P)-bd_dom_sf"/>
</dbReference>
<evidence type="ECO:0000256" key="2">
    <source>
        <dbReference type="ARBA" id="ARBA00023002"/>
    </source>
</evidence>
<evidence type="ECO:0000313" key="4">
    <source>
        <dbReference type="Proteomes" id="UP000186268"/>
    </source>
</evidence>